<reference evidence="2" key="1">
    <citation type="journal article" date="2016" name="Nat. Biotechnol.">
        <title>Sequencing wild and cultivated cassava and related species reveals extensive interspecific hybridization and genetic diversity.</title>
        <authorList>
            <person name="Bredeson J.V."/>
            <person name="Lyons J.B."/>
            <person name="Prochnik S.E."/>
            <person name="Wu G.A."/>
            <person name="Ha C.M."/>
            <person name="Edsinger-Gonzales E."/>
            <person name="Grimwood J."/>
            <person name="Schmutz J."/>
            <person name="Rabbi I.Y."/>
            <person name="Egesi C."/>
            <person name="Nauluvula P."/>
            <person name="Lebot V."/>
            <person name="Ndunguru J."/>
            <person name="Mkamilo G."/>
            <person name="Bart R.S."/>
            <person name="Setter T.L."/>
            <person name="Gleadow R.M."/>
            <person name="Kulakow P."/>
            <person name="Ferguson M.E."/>
            <person name="Rounsley S."/>
            <person name="Rokhsar D.S."/>
        </authorList>
    </citation>
    <scope>NUCLEOTIDE SEQUENCE [LARGE SCALE GENOMIC DNA]</scope>
    <source>
        <strain evidence="2">cv. AM560-2</strain>
    </source>
</reference>
<dbReference type="Pfam" id="PF06101">
    <property type="entry name" value="Vps62"/>
    <property type="match status" value="1"/>
</dbReference>
<dbReference type="OrthoDB" id="188042at2759"/>
<comment type="caution">
    <text evidence="1">The sequence shown here is derived from an EMBL/GenBank/DDBJ whole genome shotgun (WGS) entry which is preliminary data.</text>
</comment>
<proteinExistence type="predicted"/>
<dbReference type="AlphaFoldDB" id="A0A2C9VG92"/>
<dbReference type="EMBL" id="CM004394">
    <property type="protein sequence ID" value="OAY44333.1"/>
    <property type="molecule type" value="Genomic_DNA"/>
</dbReference>
<sequence length="568" mass="64305">MFGCDCFYWSQITEFCFSDHQPFSLPAQIPQWPQGQGFATERINLGELEVIKITQFESVWSCSLLHGKKNGATFYRPVGIPDGFYCLGHYCQSNDRPLRGYVLVACDANTQRPEVGHLSRPKSVPPALRQPLNYSLVWSTNSHDDGVGYFWLPNPPTGYKAMGVVVTNKPEEPSVDEVRCVRADLTEKCETCDLIISSDSKTFENRFQVWNTRPCKRGMLCKGVSIGTFYCGTYLNSDDDLLDVACLKNLDSTLHAMPNLDQIHALIEHYGPAVFFHPDEDYLPSSVQWFFKNGALLYQEGKDQGEQIDYRASNLPIGGQNDGEYWIDLPNDDDARNNIKRGDLESAELYVHVKPALGGTFTDIAMWVFCPFNGPATLKVGLMSFPMTKIGQHVGDWEHFTLRISNFTGELWQVFFSEHSGGRWVDASDLEFIEGNRPIVYSSKHGHASYPHPGTYLQGSTKLGIGVRNDVARSKYYVDSSKKYQLVAAEYLGDGIVTEPHWLQFMREWGPTIIYDSRSEVDKIINHLPFFVRFSVENIFDLFPTELYGEEGPTGPKEKDNWLGDEIC</sequence>
<dbReference type="PANTHER" id="PTHR48203">
    <property type="entry name" value="BNAC01G40110D PROTEIN"/>
    <property type="match status" value="1"/>
</dbReference>
<dbReference type="PANTHER" id="PTHR48203:SF3">
    <property type="entry name" value="VACUOLAR PROTEIN SORTING-ASSOCIATED PROTEIN 62"/>
    <property type="match status" value="1"/>
</dbReference>
<keyword evidence="2" id="KW-1185">Reference proteome</keyword>
<name>A0A2C9VG92_MANES</name>
<evidence type="ECO:0008006" key="3">
    <source>
        <dbReference type="Google" id="ProtNLM"/>
    </source>
</evidence>
<evidence type="ECO:0000313" key="1">
    <source>
        <dbReference type="EMBL" id="OAY44333.1"/>
    </source>
</evidence>
<dbReference type="InterPro" id="IPR009291">
    <property type="entry name" value="Vps62"/>
</dbReference>
<protein>
    <recommendedName>
        <fullName evidence="3">Vacuolar protein sorting-associated protein 62</fullName>
    </recommendedName>
</protein>
<dbReference type="STRING" id="3983.A0A2C9VG92"/>
<dbReference type="Proteomes" id="UP000091857">
    <property type="component" value="Chromosome 8"/>
</dbReference>
<accession>A0A2C9VG92</accession>
<evidence type="ECO:0000313" key="2">
    <source>
        <dbReference type="Proteomes" id="UP000091857"/>
    </source>
</evidence>
<organism evidence="1 2">
    <name type="scientific">Manihot esculenta</name>
    <name type="common">Cassava</name>
    <name type="synonym">Jatropha manihot</name>
    <dbReference type="NCBI Taxonomy" id="3983"/>
    <lineage>
        <taxon>Eukaryota</taxon>
        <taxon>Viridiplantae</taxon>
        <taxon>Streptophyta</taxon>
        <taxon>Embryophyta</taxon>
        <taxon>Tracheophyta</taxon>
        <taxon>Spermatophyta</taxon>
        <taxon>Magnoliopsida</taxon>
        <taxon>eudicotyledons</taxon>
        <taxon>Gunneridae</taxon>
        <taxon>Pentapetalae</taxon>
        <taxon>rosids</taxon>
        <taxon>fabids</taxon>
        <taxon>Malpighiales</taxon>
        <taxon>Euphorbiaceae</taxon>
        <taxon>Crotonoideae</taxon>
        <taxon>Manihoteae</taxon>
        <taxon>Manihot</taxon>
    </lineage>
</organism>
<dbReference type="OMA" id="GYIWMPN"/>
<gene>
    <name evidence="1" type="ORF">MANES_08G141100v8</name>
</gene>
<dbReference type="Gramene" id="Manes.08G141100.1.v8.1">
    <property type="protein sequence ID" value="Manes.08G141100.1.v8.1.CDS"/>
    <property type="gene ID" value="Manes.08G141100.v8.1"/>
</dbReference>